<proteinExistence type="predicted"/>
<evidence type="ECO:0000313" key="2">
    <source>
        <dbReference type="Proteomes" id="UP001454036"/>
    </source>
</evidence>
<name>A0AAV3NRY2_LITER</name>
<sequence length="149" mass="16135">MAGGGLLRDTLSPPYNRGESLVRVVDTATLSQEEANDDIFHEIDSYPANPIALLLTDANQELPAGSSTHVIELPPGEGSVLQSASEQGEDSSALPITFTDSQLRDFKEYFSIPDEVGIKVPIEGESIMDPIVNERILRGLFVSDGLPYF</sequence>
<dbReference type="AlphaFoldDB" id="A0AAV3NRY2"/>
<dbReference type="Proteomes" id="UP001454036">
    <property type="component" value="Unassembled WGS sequence"/>
</dbReference>
<evidence type="ECO:0000313" key="1">
    <source>
        <dbReference type="EMBL" id="GAA0140442.1"/>
    </source>
</evidence>
<keyword evidence="2" id="KW-1185">Reference proteome</keyword>
<reference evidence="1 2" key="1">
    <citation type="submission" date="2024-01" db="EMBL/GenBank/DDBJ databases">
        <title>The complete chloroplast genome sequence of Lithospermum erythrorhizon: insights into the phylogenetic relationship among Boraginaceae species and the maternal lineages of purple gromwells.</title>
        <authorList>
            <person name="Okada T."/>
            <person name="Watanabe K."/>
        </authorList>
    </citation>
    <scope>NUCLEOTIDE SEQUENCE [LARGE SCALE GENOMIC DNA]</scope>
</reference>
<dbReference type="EMBL" id="BAABME010000182">
    <property type="protein sequence ID" value="GAA0140442.1"/>
    <property type="molecule type" value="Genomic_DNA"/>
</dbReference>
<comment type="caution">
    <text evidence="1">The sequence shown here is derived from an EMBL/GenBank/DDBJ whole genome shotgun (WGS) entry which is preliminary data.</text>
</comment>
<gene>
    <name evidence="1" type="ORF">LIER_01791</name>
</gene>
<organism evidence="1 2">
    <name type="scientific">Lithospermum erythrorhizon</name>
    <name type="common">Purple gromwell</name>
    <name type="synonym">Lithospermum officinale var. erythrorhizon</name>
    <dbReference type="NCBI Taxonomy" id="34254"/>
    <lineage>
        <taxon>Eukaryota</taxon>
        <taxon>Viridiplantae</taxon>
        <taxon>Streptophyta</taxon>
        <taxon>Embryophyta</taxon>
        <taxon>Tracheophyta</taxon>
        <taxon>Spermatophyta</taxon>
        <taxon>Magnoliopsida</taxon>
        <taxon>eudicotyledons</taxon>
        <taxon>Gunneridae</taxon>
        <taxon>Pentapetalae</taxon>
        <taxon>asterids</taxon>
        <taxon>lamiids</taxon>
        <taxon>Boraginales</taxon>
        <taxon>Boraginaceae</taxon>
        <taxon>Boraginoideae</taxon>
        <taxon>Lithospermeae</taxon>
        <taxon>Lithospermum</taxon>
    </lineage>
</organism>
<protein>
    <submittedName>
        <fullName evidence="1">Uncharacterized protein</fullName>
    </submittedName>
</protein>
<accession>A0AAV3NRY2</accession>